<dbReference type="InterPro" id="IPR006710">
    <property type="entry name" value="Glyco_hydro_43"/>
</dbReference>
<comment type="similarity">
    <text evidence="2 6">Belongs to the glycosyl hydrolase 43 family.</text>
</comment>
<evidence type="ECO:0000256" key="2">
    <source>
        <dbReference type="ARBA" id="ARBA00009865"/>
    </source>
</evidence>
<evidence type="ECO:0000256" key="4">
    <source>
        <dbReference type="ARBA" id="ARBA00023295"/>
    </source>
</evidence>
<protein>
    <submittedName>
        <fullName evidence="8">Glycoside hydrolase</fullName>
    </submittedName>
</protein>
<keyword evidence="7" id="KW-0732">Signal</keyword>
<evidence type="ECO:0000256" key="1">
    <source>
        <dbReference type="ARBA" id="ARBA00004834"/>
    </source>
</evidence>
<keyword evidence="9" id="KW-1185">Reference proteome</keyword>
<comment type="pathway">
    <text evidence="1">Glycan metabolism; L-arabinan degradation.</text>
</comment>
<dbReference type="Gene3D" id="2.115.10.20">
    <property type="entry name" value="Glycosyl hydrolase domain, family 43"/>
    <property type="match status" value="1"/>
</dbReference>
<accession>A0A396RSW6</accession>
<dbReference type="InterPro" id="IPR023296">
    <property type="entry name" value="Glyco_hydro_beta-prop_sf"/>
</dbReference>
<dbReference type="RefSeq" id="WP_118864209.1">
    <property type="nucleotide sequence ID" value="NZ_QWLV01000004.1"/>
</dbReference>
<dbReference type="PANTHER" id="PTHR43301:SF3">
    <property type="entry name" value="ARABINAN ENDO-1,5-ALPHA-L-ARABINOSIDASE A-RELATED"/>
    <property type="match status" value="1"/>
</dbReference>
<keyword evidence="3 6" id="KW-0378">Hydrolase</keyword>
<evidence type="ECO:0000256" key="3">
    <source>
        <dbReference type="ARBA" id="ARBA00022801"/>
    </source>
</evidence>
<name>A0A396RSW6_9SPHN</name>
<evidence type="ECO:0000256" key="6">
    <source>
        <dbReference type="RuleBase" id="RU361187"/>
    </source>
</evidence>
<feature type="signal peptide" evidence="7">
    <location>
        <begin position="1"/>
        <end position="22"/>
    </location>
</feature>
<evidence type="ECO:0000256" key="7">
    <source>
        <dbReference type="SAM" id="SignalP"/>
    </source>
</evidence>
<dbReference type="SUPFAM" id="SSF75005">
    <property type="entry name" value="Arabinanase/levansucrase/invertase"/>
    <property type="match status" value="1"/>
</dbReference>
<reference evidence="8 9" key="1">
    <citation type="submission" date="2018-08" db="EMBL/GenBank/DDBJ databases">
        <title>The multiple taxonomic identification of Sphingomonas gilva.</title>
        <authorList>
            <person name="Zhu D."/>
            <person name="Zheng S."/>
        </authorList>
    </citation>
    <scope>NUCLEOTIDE SEQUENCE [LARGE SCALE GENOMIC DNA]</scope>
    <source>
        <strain evidence="8 9">ZDH117</strain>
    </source>
</reference>
<proteinExistence type="inferred from homology"/>
<dbReference type="GO" id="GO:0005975">
    <property type="term" value="P:carbohydrate metabolic process"/>
    <property type="evidence" value="ECO:0007669"/>
    <property type="project" value="InterPro"/>
</dbReference>
<feature type="site" description="Important for catalytic activity, responsible for pKa modulation of the active site Glu and correct orientation of both the proton donor and substrate" evidence="5">
    <location>
        <position position="169"/>
    </location>
</feature>
<dbReference type="GO" id="GO:0004553">
    <property type="term" value="F:hydrolase activity, hydrolyzing O-glycosyl compounds"/>
    <property type="evidence" value="ECO:0007669"/>
    <property type="project" value="InterPro"/>
</dbReference>
<dbReference type="InterPro" id="IPR050727">
    <property type="entry name" value="GH43_arabinanases"/>
</dbReference>
<evidence type="ECO:0000313" key="8">
    <source>
        <dbReference type="EMBL" id="RHW17463.1"/>
    </source>
</evidence>
<dbReference type="AlphaFoldDB" id="A0A396RSW6"/>
<evidence type="ECO:0000256" key="5">
    <source>
        <dbReference type="PIRSR" id="PIRSR606710-2"/>
    </source>
</evidence>
<organism evidence="8 9">
    <name type="scientific">Sphingomonas gilva</name>
    <dbReference type="NCBI Taxonomy" id="2305907"/>
    <lineage>
        <taxon>Bacteria</taxon>
        <taxon>Pseudomonadati</taxon>
        <taxon>Pseudomonadota</taxon>
        <taxon>Alphaproteobacteria</taxon>
        <taxon>Sphingomonadales</taxon>
        <taxon>Sphingomonadaceae</taxon>
        <taxon>Sphingomonas</taxon>
    </lineage>
</organism>
<dbReference type="PANTHER" id="PTHR43301">
    <property type="entry name" value="ARABINAN ENDO-1,5-ALPHA-L-ARABINOSIDASE"/>
    <property type="match status" value="1"/>
</dbReference>
<keyword evidence="4 6" id="KW-0326">Glycosidase</keyword>
<dbReference type="CDD" id="cd08981">
    <property type="entry name" value="GH43_Bt1873-like"/>
    <property type="match status" value="1"/>
</dbReference>
<dbReference type="Pfam" id="PF04616">
    <property type="entry name" value="Glyco_hydro_43"/>
    <property type="match status" value="1"/>
</dbReference>
<feature type="chain" id="PRO_5017463738" evidence="7">
    <location>
        <begin position="23"/>
        <end position="360"/>
    </location>
</feature>
<comment type="caution">
    <text evidence="8">The sequence shown here is derived from an EMBL/GenBank/DDBJ whole genome shotgun (WGS) entry which is preliminary data.</text>
</comment>
<sequence length="360" mass="40200">MRTLILAALLAAAAAIPGSAQQAPAPAEATLLMPQMQLHDPWIVADKATQTYYLFNRNEPAMSGDPRLGTMAYSSKDLKHWTKPKVVFALPETGTWAKAGSWAPEVHPWKGKWYLFTTFHDEAAKLPAQGNRKPYRRGTVLAVADKLEGPYTLVDKGEPIAPKELMTLDGTLYVDPEGKPWYVYAHEWLQTTIGTIEAFPLTDDLKPAGKPRLLFKANEAPWARGQLQPDGDRVWVTDGPEFFRTRTGALLMLWSSYGERGYVQALARSKSGSIEGPWEQLDPLVRRDSGHGMLFRRFDGQLMMVLHRPFTYALGKLYEMRDDGDKVTVVREATELDLEAYPTHPCTTKVSPTGNALPEC</sequence>
<dbReference type="Proteomes" id="UP000266693">
    <property type="component" value="Unassembled WGS sequence"/>
</dbReference>
<gene>
    <name evidence="8" type="ORF">D1610_10935</name>
</gene>
<evidence type="ECO:0000313" key="9">
    <source>
        <dbReference type="Proteomes" id="UP000266693"/>
    </source>
</evidence>
<dbReference type="EMBL" id="QWLV01000004">
    <property type="protein sequence ID" value="RHW17463.1"/>
    <property type="molecule type" value="Genomic_DNA"/>
</dbReference>
<dbReference type="OrthoDB" id="9763933at2"/>